<evidence type="ECO:0000313" key="3">
    <source>
        <dbReference type="Proteomes" id="UP000017836"/>
    </source>
</evidence>
<name>W1NLG8_AMBTC</name>
<sequence length="91" mass="10141">MLGPRVLFRSWKAFGCPKPRGYILQGRERGVTSQGGRRLLGPQLVRRSRNASSLHAISSEAGKHLGVRNRGGRSFRAGRERGGRRDQSGWK</sequence>
<evidence type="ECO:0000313" key="2">
    <source>
        <dbReference type="EMBL" id="ERM96331.1"/>
    </source>
</evidence>
<feature type="region of interest" description="Disordered" evidence="1">
    <location>
        <begin position="50"/>
        <end position="91"/>
    </location>
</feature>
<dbReference type="HOGENOM" id="CLU_2429983_0_0_1"/>
<accession>W1NLG8</accession>
<feature type="compositionally biased region" description="Basic and acidic residues" evidence="1">
    <location>
        <begin position="77"/>
        <end position="91"/>
    </location>
</feature>
<dbReference type="AlphaFoldDB" id="W1NLG8"/>
<dbReference type="Proteomes" id="UP000017836">
    <property type="component" value="Unassembled WGS sequence"/>
</dbReference>
<dbReference type="EMBL" id="KI397142">
    <property type="protein sequence ID" value="ERM96331.1"/>
    <property type="molecule type" value="Genomic_DNA"/>
</dbReference>
<evidence type="ECO:0000256" key="1">
    <source>
        <dbReference type="SAM" id="MobiDB-lite"/>
    </source>
</evidence>
<dbReference type="Gramene" id="ERM96331">
    <property type="protein sequence ID" value="ERM96331"/>
    <property type="gene ID" value="AMTR_s00001p00205740"/>
</dbReference>
<protein>
    <submittedName>
        <fullName evidence="2">Uncharacterized protein</fullName>
    </submittedName>
</protein>
<keyword evidence="3" id="KW-1185">Reference proteome</keyword>
<reference evidence="3" key="1">
    <citation type="journal article" date="2013" name="Science">
        <title>The Amborella genome and the evolution of flowering plants.</title>
        <authorList>
            <consortium name="Amborella Genome Project"/>
        </authorList>
    </citation>
    <scope>NUCLEOTIDE SEQUENCE [LARGE SCALE GENOMIC DNA]</scope>
</reference>
<gene>
    <name evidence="2" type="ORF">AMTR_s00001p00205740</name>
</gene>
<organism evidence="2 3">
    <name type="scientific">Amborella trichopoda</name>
    <dbReference type="NCBI Taxonomy" id="13333"/>
    <lineage>
        <taxon>Eukaryota</taxon>
        <taxon>Viridiplantae</taxon>
        <taxon>Streptophyta</taxon>
        <taxon>Embryophyta</taxon>
        <taxon>Tracheophyta</taxon>
        <taxon>Spermatophyta</taxon>
        <taxon>Magnoliopsida</taxon>
        <taxon>Amborellales</taxon>
        <taxon>Amborellaceae</taxon>
        <taxon>Amborella</taxon>
    </lineage>
</organism>
<proteinExistence type="predicted"/>